<proteinExistence type="predicted"/>
<evidence type="ECO:0000259" key="1">
    <source>
        <dbReference type="Pfam" id="PF13751"/>
    </source>
</evidence>
<dbReference type="AlphaFoldDB" id="A0A1I2J714"/>
<feature type="domain" description="Transposase DDE" evidence="1">
    <location>
        <begin position="129"/>
        <end position="246"/>
    </location>
</feature>
<organism evidence="2 3">
    <name type="scientific">Paenibacillus algorifonticola</name>
    <dbReference type="NCBI Taxonomy" id="684063"/>
    <lineage>
        <taxon>Bacteria</taxon>
        <taxon>Bacillati</taxon>
        <taxon>Bacillota</taxon>
        <taxon>Bacilli</taxon>
        <taxon>Bacillales</taxon>
        <taxon>Paenibacillaceae</taxon>
        <taxon>Paenibacillus</taxon>
    </lineage>
</organism>
<keyword evidence="3" id="KW-1185">Reference proteome</keyword>
<protein>
    <submittedName>
        <fullName evidence="2">Transposase DDE domain-containing protein</fullName>
    </submittedName>
</protein>
<dbReference type="PANTHER" id="PTHR33408:SF2">
    <property type="entry name" value="TRANSPOSASE DDE DOMAIN-CONTAINING PROTEIN"/>
    <property type="match status" value="1"/>
</dbReference>
<name>A0A1I2J714_9BACL</name>
<dbReference type="InterPro" id="IPR025668">
    <property type="entry name" value="Tnp_DDE_dom"/>
</dbReference>
<dbReference type="Pfam" id="PF13751">
    <property type="entry name" value="DDE_Tnp_1_6"/>
    <property type="match status" value="1"/>
</dbReference>
<sequence length="255" mass="30152">MNEDKEVKVSTTDLDSGYMYREGKPEGFFYLDHRTVDVKYNLITDVFVTAGNVHDSVPYLSRLDRQRKRFGFAVEAVALDSGYLTTPICKGREERKIFGVIAHRRFHPTQGLYPKWKFTYEAERNVYRCPEQQELVYRTTDRHGYRHYASDPKQCAACPVLEKCTRSRNKKKIVTRHIWEDSKEQVRLNRLSKSGKRLYRKRKETIERSFADAKQFHGFRYCRLRGLRNATEQALMTTVVQNMKKIALHLERRAT</sequence>
<gene>
    <name evidence="2" type="ORF">SAMN04487969_1702</name>
</gene>
<accession>A0A1I2J714</accession>
<dbReference type="PANTHER" id="PTHR33408">
    <property type="entry name" value="TRANSPOSASE"/>
    <property type="match status" value="1"/>
</dbReference>
<dbReference type="EMBL" id="FONN01000070">
    <property type="protein sequence ID" value="SFF50515.1"/>
    <property type="molecule type" value="Genomic_DNA"/>
</dbReference>
<evidence type="ECO:0000313" key="2">
    <source>
        <dbReference type="EMBL" id="SFF50515.1"/>
    </source>
</evidence>
<evidence type="ECO:0000313" key="3">
    <source>
        <dbReference type="Proteomes" id="UP000183410"/>
    </source>
</evidence>
<reference evidence="3" key="1">
    <citation type="submission" date="2016-10" db="EMBL/GenBank/DDBJ databases">
        <authorList>
            <person name="Varghese N."/>
            <person name="Submissions S."/>
        </authorList>
    </citation>
    <scope>NUCLEOTIDE SEQUENCE [LARGE SCALE GENOMIC DNA]</scope>
    <source>
        <strain evidence="3">CGMCC 1.10223</strain>
    </source>
</reference>
<dbReference type="Proteomes" id="UP000183410">
    <property type="component" value="Unassembled WGS sequence"/>
</dbReference>